<evidence type="ECO:0000313" key="2">
    <source>
        <dbReference type="Proteomes" id="UP000018888"/>
    </source>
</evidence>
<comment type="caution">
    <text evidence="1">The sequence shown here is derived from an EMBL/GenBank/DDBJ whole genome shotgun (WGS) entry which is preliminary data.</text>
</comment>
<name>A0A2H5RER3_RHIID</name>
<dbReference type="VEuPathDB" id="FungiDB:RhiirFUN_022369"/>
<dbReference type="Proteomes" id="UP000018888">
    <property type="component" value="Unassembled WGS sequence"/>
</dbReference>
<reference evidence="1 2" key="1">
    <citation type="journal article" date="2013" name="Proc. Natl. Acad. Sci. U.S.A.">
        <title>Genome of an arbuscular mycorrhizal fungus provides insight into the oldest plant symbiosis.</title>
        <authorList>
            <person name="Tisserant E."/>
            <person name="Malbreil M."/>
            <person name="Kuo A."/>
            <person name="Kohler A."/>
            <person name="Symeonidi A."/>
            <person name="Balestrini R."/>
            <person name="Charron P."/>
            <person name="Duensing N."/>
            <person name="Frei Dit Frey N."/>
            <person name="Gianinazzi-Pearson V."/>
            <person name="Gilbert L.B."/>
            <person name="Handa Y."/>
            <person name="Herr J.R."/>
            <person name="Hijri M."/>
            <person name="Koul R."/>
            <person name="Kawaguchi M."/>
            <person name="Krajinski F."/>
            <person name="Lammers P.J."/>
            <person name="Masclaux F.G."/>
            <person name="Murat C."/>
            <person name="Morin E."/>
            <person name="Ndikumana S."/>
            <person name="Pagni M."/>
            <person name="Petitpierre D."/>
            <person name="Requena N."/>
            <person name="Rosikiewicz P."/>
            <person name="Riley R."/>
            <person name="Saito K."/>
            <person name="San Clemente H."/>
            <person name="Shapiro H."/>
            <person name="van Tuinen D."/>
            <person name="Becard G."/>
            <person name="Bonfante P."/>
            <person name="Paszkowski U."/>
            <person name="Shachar-Hill Y.Y."/>
            <person name="Tuskan G.A."/>
            <person name="Young P.W."/>
            <person name="Sanders I.R."/>
            <person name="Henrissat B."/>
            <person name="Rensing S.A."/>
            <person name="Grigoriev I.V."/>
            <person name="Corradi N."/>
            <person name="Roux C."/>
            <person name="Martin F."/>
        </authorList>
    </citation>
    <scope>NUCLEOTIDE SEQUENCE [LARGE SCALE GENOMIC DNA]</scope>
    <source>
        <strain evidence="1 2">DAOM 197198</strain>
    </source>
</reference>
<organism evidence="1 2">
    <name type="scientific">Rhizophagus irregularis (strain DAOM 181602 / DAOM 197198 / MUCL 43194)</name>
    <name type="common">Arbuscular mycorrhizal fungus</name>
    <name type="synonym">Glomus intraradices</name>
    <dbReference type="NCBI Taxonomy" id="747089"/>
    <lineage>
        <taxon>Eukaryota</taxon>
        <taxon>Fungi</taxon>
        <taxon>Fungi incertae sedis</taxon>
        <taxon>Mucoromycota</taxon>
        <taxon>Glomeromycotina</taxon>
        <taxon>Glomeromycetes</taxon>
        <taxon>Glomerales</taxon>
        <taxon>Glomeraceae</taxon>
        <taxon>Rhizophagus</taxon>
    </lineage>
</organism>
<reference evidence="1 2" key="2">
    <citation type="journal article" date="2018" name="New Phytol.">
        <title>High intraspecific genome diversity in the model arbuscular mycorrhizal symbiont Rhizophagus irregularis.</title>
        <authorList>
            <person name="Chen E.C.H."/>
            <person name="Morin E."/>
            <person name="Beaudet D."/>
            <person name="Noel J."/>
            <person name="Yildirir G."/>
            <person name="Ndikumana S."/>
            <person name="Charron P."/>
            <person name="St-Onge C."/>
            <person name="Giorgi J."/>
            <person name="Kruger M."/>
            <person name="Marton T."/>
            <person name="Ropars J."/>
            <person name="Grigoriev I.V."/>
            <person name="Hainaut M."/>
            <person name="Henrissat B."/>
            <person name="Roux C."/>
            <person name="Martin F."/>
            <person name="Corradi N."/>
        </authorList>
    </citation>
    <scope>NUCLEOTIDE SEQUENCE [LARGE SCALE GENOMIC DNA]</scope>
    <source>
        <strain evidence="1 2">DAOM 197198</strain>
    </source>
</reference>
<accession>A0A2H5RER3</accession>
<evidence type="ECO:0000313" key="1">
    <source>
        <dbReference type="EMBL" id="POG66310.1"/>
    </source>
</evidence>
<dbReference type="AlphaFoldDB" id="A0A2H5RER3"/>
<protein>
    <submittedName>
        <fullName evidence="1">Uncharacterized protein</fullName>
    </submittedName>
</protein>
<dbReference type="EMBL" id="AUPC02000194">
    <property type="protein sequence ID" value="POG66310.1"/>
    <property type="molecule type" value="Genomic_DNA"/>
</dbReference>
<sequence>MIKGRKVAHDGTEAMLKPYMTLENIEIQNELSLEENMKEIREMEAVNMKIDNSIEENSLMWLNYVIKDGELKTIKWERKGQTKKSKFQRLKKELISCKLTIKEIGININNLLVDEHSLKWNYIHIEGAFRRCFKELSYNSVKIDLMLDYVKDYFIESNGLTDAILQ</sequence>
<gene>
    <name evidence="1" type="ORF">GLOIN_2v1658212</name>
</gene>
<keyword evidence="2" id="KW-1185">Reference proteome</keyword>
<proteinExistence type="predicted"/>